<evidence type="ECO:0000259" key="1">
    <source>
        <dbReference type="PROSITE" id="PS51677"/>
    </source>
</evidence>
<dbReference type="PANTHER" id="PTHR47561">
    <property type="entry name" value="POLYSACCHARIDE DEACETYLASE FAMILY PROTEIN (AFU_ORTHOLOGUE AFUA_6G05030)"/>
    <property type="match status" value="1"/>
</dbReference>
<keyword evidence="3" id="KW-1185">Reference proteome</keyword>
<accession>A0ABX2BYJ0</accession>
<dbReference type="Pfam" id="PF01522">
    <property type="entry name" value="Polysacc_deac_1"/>
    <property type="match status" value="1"/>
</dbReference>
<dbReference type="SUPFAM" id="SSF88713">
    <property type="entry name" value="Glycoside hydrolase/deacetylase"/>
    <property type="match status" value="1"/>
</dbReference>
<feature type="domain" description="NodB homology" evidence="1">
    <location>
        <begin position="39"/>
        <end position="263"/>
    </location>
</feature>
<dbReference type="PROSITE" id="PS51677">
    <property type="entry name" value="NODB"/>
    <property type="match status" value="1"/>
</dbReference>
<reference evidence="2 3" key="1">
    <citation type="submission" date="2019-11" db="EMBL/GenBank/DDBJ databases">
        <title>Metabolism of dissolved organic matter in forest soils.</title>
        <authorList>
            <person name="Cyle K.T."/>
            <person name="Wilhelm R.C."/>
            <person name="Martinez C.E."/>
        </authorList>
    </citation>
    <scope>NUCLEOTIDE SEQUENCE [LARGE SCALE GENOMIC DNA]</scope>
    <source>
        <strain evidence="2 3">1N</strain>
    </source>
</reference>
<evidence type="ECO:0000313" key="2">
    <source>
        <dbReference type="EMBL" id="NPT45784.1"/>
    </source>
</evidence>
<dbReference type="PANTHER" id="PTHR47561:SF1">
    <property type="entry name" value="POLYSACCHARIDE DEACETYLASE FAMILY PROTEIN (AFU_ORTHOLOGUE AFUA_6G05030)"/>
    <property type="match status" value="1"/>
</dbReference>
<dbReference type="Gene3D" id="3.20.20.370">
    <property type="entry name" value="Glycoside hydrolase/deacetylase"/>
    <property type="match status" value="1"/>
</dbReference>
<organism evidence="2 3">
    <name type="scientific">Paraburkholderia solitsugae</name>
    <dbReference type="NCBI Taxonomy" id="2675748"/>
    <lineage>
        <taxon>Bacteria</taxon>
        <taxon>Pseudomonadati</taxon>
        <taxon>Pseudomonadota</taxon>
        <taxon>Betaproteobacteria</taxon>
        <taxon>Burkholderiales</taxon>
        <taxon>Burkholderiaceae</taxon>
        <taxon>Paraburkholderia</taxon>
    </lineage>
</organism>
<dbReference type="InterPro" id="IPR002509">
    <property type="entry name" value="NODB_dom"/>
</dbReference>
<gene>
    <name evidence="2" type="ORF">GNZ12_31585</name>
</gene>
<dbReference type="CDD" id="cd10938">
    <property type="entry name" value="CE4_HpPgdA_like"/>
    <property type="match status" value="1"/>
</dbReference>
<evidence type="ECO:0000313" key="3">
    <source>
        <dbReference type="Proteomes" id="UP000652198"/>
    </source>
</evidence>
<protein>
    <submittedName>
        <fullName evidence="2">Polysaccharide deacetylase family protein</fullName>
    </submittedName>
</protein>
<dbReference type="InterPro" id="IPR037950">
    <property type="entry name" value="PgdA-like"/>
</dbReference>
<name>A0ABX2BYJ0_9BURK</name>
<sequence length="301" mass="33939">MIDNPIPWPNGARCAACLTFDMDADSLIHLDHPADGFKRVSPISMLRYGPTIAVPRIVKTYKQLGIRQTFFVPAWCIERYPAAIEAMVEGGNEIGHHGYLHENPCEGTAQEQGYWLDRGIDVIVRATGKRPRGWRAPLYNFSDCSIDLLLERGFQYDASLMGHDIPYLIESRNGRGTLVELPSHWGLDDWPQYVHSIDLDYMMPVRAPLAGLRAFVEEFDACYKYGGLWVPVLHPFATGRLARWDALAQFIEQLLARGDVWFAPMEDISAYVAQLVASGKWTPMRETLPQYDGPLGIARTA</sequence>
<dbReference type="InterPro" id="IPR011330">
    <property type="entry name" value="Glyco_hydro/deAcase_b/a-brl"/>
</dbReference>
<dbReference type="EMBL" id="WOEY01000127">
    <property type="protein sequence ID" value="NPT45784.1"/>
    <property type="molecule type" value="Genomic_DNA"/>
</dbReference>
<dbReference type="Proteomes" id="UP000652198">
    <property type="component" value="Unassembled WGS sequence"/>
</dbReference>
<proteinExistence type="predicted"/>
<comment type="caution">
    <text evidence="2">The sequence shown here is derived from an EMBL/GenBank/DDBJ whole genome shotgun (WGS) entry which is preliminary data.</text>
</comment>